<dbReference type="GO" id="GO:0009425">
    <property type="term" value="C:bacterial-type flagellum basal body"/>
    <property type="evidence" value="ECO:0007669"/>
    <property type="project" value="UniProtKB-SubCell"/>
</dbReference>
<comment type="caution">
    <text evidence="6">The sequence shown here is derived from an EMBL/GenBank/DDBJ whole genome shotgun (WGS) entry which is preliminary data.</text>
</comment>
<dbReference type="AlphaFoldDB" id="A0A125FAM2"/>
<dbReference type="HAMAP" id="MF_00724">
    <property type="entry name" value="FliE"/>
    <property type="match status" value="1"/>
</dbReference>
<dbReference type="PRINTS" id="PR01006">
    <property type="entry name" value="FLGHOOKFLIE"/>
</dbReference>
<dbReference type="InterPro" id="IPR001624">
    <property type="entry name" value="FliE"/>
</dbReference>
<dbReference type="PANTHER" id="PTHR34653:SF1">
    <property type="entry name" value="FLAGELLAR HOOK-BASAL BODY COMPLEX PROTEIN FLIE"/>
    <property type="match status" value="1"/>
</dbReference>
<name>A0A125FAM2_9BURK</name>
<dbReference type="GO" id="GO:0071973">
    <property type="term" value="P:bacterial-type flagellum-dependent cell motility"/>
    <property type="evidence" value="ECO:0007669"/>
    <property type="project" value="InterPro"/>
</dbReference>
<evidence type="ECO:0000256" key="3">
    <source>
        <dbReference type="ARBA" id="ARBA00023143"/>
    </source>
</evidence>
<comment type="subcellular location">
    <subcellularLocation>
        <location evidence="1 4">Bacterial flagellum basal body</location>
    </subcellularLocation>
</comment>
<keyword evidence="6" id="KW-0282">Flagellum</keyword>
<dbReference type="PANTHER" id="PTHR34653">
    <property type="match status" value="1"/>
</dbReference>
<evidence type="ECO:0000256" key="2">
    <source>
        <dbReference type="ARBA" id="ARBA00009272"/>
    </source>
</evidence>
<keyword evidence="6" id="KW-0969">Cilium</keyword>
<gene>
    <name evidence="4" type="primary">fliE</name>
    <name evidence="7" type="ORF">DF017_17355</name>
    <name evidence="6" type="ORF">WT44_10475</name>
</gene>
<sequence length="114" mass="11497">MTTSVGGIGSVLQQMQAMAAQATGGTASPTAALAGSGAATAGTFASAMKASLDKISGDQQRALGEAQAFEVGAANVSLNDVMVDMQKANIGFQFGLQVRNRLVSAYNEIAQMPV</sequence>
<dbReference type="GO" id="GO:0005198">
    <property type="term" value="F:structural molecule activity"/>
    <property type="evidence" value="ECO:0007669"/>
    <property type="project" value="UniProtKB-UniRule"/>
</dbReference>
<evidence type="ECO:0000313" key="7">
    <source>
        <dbReference type="EMBL" id="RQY91054.1"/>
    </source>
</evidence>
<dbReference type="Proteomes" id="UP000281098">
    <property type="component" value="Unassembled WGS sequence"/>
</dbReference>
<proteinExistence type="inferred from homology"/>
<keyword evidence="3 4" id="KW-0975">Bacterial flagellum</keyword>
<dbReference type="GO" id="GO:0003774">
    <property type="term" value="F:cytoskeletal motor activity"/>
    <property type="evidence" value="ECO:0007669"/>
    <property type="project" value="InterPro"/>
</dbReference>
<reference evidence="6 8" key="1">
    <citation type="submission" date="2015-11" db="EMBL/GenBank/DDBJ databases">
        <title>Expanding the genomic diversity of Burkholderia species for the development of highly accurate diagnostics.</title>
        <authorList>
            <person name="Sahl J."/>
            <person name="Keim P."/>
            <person name="Wagner D."/>
        </authorList>
    </citation>
    <scope>NUCLEOTIDE SEQUENCE [LARGE SCALE GENOMIC DNA]</scope>
    <source>
        <strain evidence="6 8">MSMB1960WGS</strain>
    </source>
</reference>
<protein>
    <recommendedName>
        <fullName evidence="4 5">Flagellar hook-basal body complex protein FliE</fullName>
    </recommendedName>
</protein>
<evidence type="ECO:0000313" key="6">
    <source>
        <dbReference type="EMBL" id="KWA64986.1"/>
    </source>
</evidence>
<dbReference type="Proteomes" id="UP000068603">
    <property type="component" value="Unassembled WGS sequence"/>
</dbReference>
<accession>A0A125FAM2</accession>
<evidence type="ECO:0000256" key="4">
    <source>
        <dbReference type="HAMAP-Rule" id="MF_00724"/>
    </source>
</evidence>
<evidence type="ECO:0000313" key="9">
    <source>
        <dbReference type="Proteomes" id="UP000281098"/>
    </source>
</evidence>
<comment type="similarity">
    <text evidence="2 4">Belongs to the FliE family.</text>
</comment>
<evidence type="ECO:0000313" key="8">
    <source>
        <dbReference type="Proteomes" id="UP000068603"/>
    </source>
</evidence>
<dbReference type="RefSeq" id="WP_059810403.1">
    <property type="nucleotide sequence ID" value="NZ_JAXKSJ010000037.1"/>
</dbReference>
<dbReference type="EMBL" id="LPHB01000031">
    <property type="protein sequence ID" value="KWA64986.1"/>
    <property type="molecule type" value="Genomic_DNA"/>
</dbReference>
<evidence type="ECO:0000256" key="1">
    <source>
        <dbReference type="ARBA" id="ARBA00004117"/>
    </source>
</evidence>
<dbReference type="NCBIfam" id="TIGR00205">
    <property type="entry name" value="fliE"/>
    <property type="match status" value="1"/>
</dbReference>
<reference evidence="7 9" key="2">
    <citation type="submission" date="2018-08" db="EMBL/GenBank/DDBJ databases">
        <title>Comparative analysis of Burkholderia isolates from Puerto Rico.</title>
        <authorList>
            <person name="Hall C."/>
            <person name="Sahl J."/>
            <person name="Wagner D."/>
        </authorList>
    </citation>
    <scope>NUCLEOTIDE SEQUENCE [LARGE SCALE GENOMIC DNA]</scope>
    <source>
        <strain evidence="7 9">Bp8966</strain>
    </source>
</reference>
<keyword evidence="6" id="KW-0966">Cell projection</keyword>
<dbReference type="STRING" id="1503054.WT74_16140"/>
<dbReference type="EMBL" id="QTPM01000020">
    <property type="protein sequence ID" value="RQY91054.1"/>
    <property type="molecule type" value="Genomic_DNA"/>
</dbReference>
<organism evidence="6">
    <name type="scientific">Burkholderia stagnalis</name>
    <dbReference type="NCBI Taxonomy" id="1503054"/>
    <lineage>
        <taxon>Bacteria</taxon>
        <taxon>Pseudomonadati</taxon>
        <taxon>Pseudomonadota</taxon>
        <taxon>Betaproteobacteria</taxon>
        <taxon>Burkholderiales</taxon>
        <taxon>Burkholderiaceae</taxon>
        <taxon>Burkholderia</taxon>
        <taxon>Burkholderia cepacia complex</taxon>
    </lineage>
</organism>
<dbReference type="Pfam" id="PF02049">
    <property type="entry name" value="FliE"/>
    <property type="match status" value="1"/>
</dbReference>
<keyword evidence="9" id="KW-1185">Reference proteome</keyword>
<evidence type="ECO:0000256" key="5">
    <source>
        <dbReference type="NCBIfam" id="TIGR00205"/>
    </source>
</evidence>